<evidence type="ECO:0000313" key="2">
    <source>
        <dbReference type="Proteomes" id="UP001234297"/>
    </source>
</evidence>
<keyword evidence="2" id="KW-1185">Reference proteome</keyword>
<proteinExistence type="predicted"/>
<accession>A0ACC2LUP3</accession>
<evidence type="ECO:0000313" key="1">
    <source>
        <dbReference type="EMBL" id="KAJ8637120.1"/>
    </source>
</evidence>
<organism evidence="1 2">
    <name type="scientific">Persea americana</name>
    <name type="common">Avocado</name>
    <dbReference type="NCBI Taxonomy" id="3435"/>
    <lineage>
        <taxon>Eukaryota</taxon>
        <taxon>Viridiplantae</taxon>
        <taxon>Streptophyta</taxon>
        <taxon>Embryophyta</taxon>
        <taxon>Tracheophyta</taxon>
        <taxon>Spermatophyta</taxon>
        <taxon>Magnoliopsida</taxon>
        <taxon>Magnoliidae</taxon>
        <taxon>Laurales</taxon>
        <taxon>Lauraceae</taxon>
        <taxon>Persea</taxon>
    </lineage>
</organism>
<name>A0ACC2LUP3_PERAE</name>
<gene>
    <name evidence="1" type="ORF">MRB53_011387</name>
</gene>
<comment type="caution">
    <text evidence="1">The sequence shown here is derived from an EMBL/GenBank/DDBJ whole genome shotgun (WGS) entry which is preliminary data.</text>
</comment>
<protein>
    <submittedName>
        <fullName evidence="1">Uncharacterized protein</fullName>
    </submittedName>
</protein>
<dbReference type="EMBL" id="CM056811">
    <property type="protein sequence ID" value="KAJ8637120.1"/>
    <property type="molecule type" value="Genomic_DNA"/>
</dbReference>
<dbReference type="Proteomes" id="UP001234297">
    <property type="component" value="Chromosome 3"/>
</dbReference>
<sequence>MNNIEHSKLEPVPGHEESIILKGQSPRLLTWLLLHRGERKREGKTKKRWLSLEFVCSTKILILTHKRLAWRHLTRDTRCRHGNLGNATCCYFSELYIVIVLQDVCS</sequence>
<reference evidence="1 2" key="1">
    <citation type="journal article" date="2022" name="Hortic Res">
        <title>A haplotype resolved chromosomal level avocado genome allows analysis of novel avocado genes.</title>
        <authorList>
            <person name="Nath O."/>
            <person name="Fletcher S.J."/>
            <person name="Hayward A."/>
            <person name="Shaw L.M."/>
            <person name="Masouleh A.K."/>
            <person name="Furtado A."/>
            <person name="Henry R.J."/>
            <person name="Mitter N."/>
        </authorList>
    </citation>
    <scope>NUCLEOTIDE SEQUENCE [LARGE SCALE GENOMIC DNA]</scope>
    <source>
        <strain evidence="2">cv. Hass</strain>
    </source>
</reference>